<protein>
    <recommendedName>
        <fullName evidence="3">MalT-like TPR region domain-containing protein</fullName>
    </recommendedName>
</protein>
<reference evidence="1 2" key="1">
    <citation type="submission" date="2016-02" db="EMBL/GenBank/DDBJ databases">
        <title>Anaerosporomusa subterraneum gen. nov., sp. nov., a spore-forming obligate anaerobe isolated from saprolite.</title>
        <authorList>
            <person name="Choi J.K."/>
            <person name="Shah M."/>
            <person name="Yee N."/>
        </authorList>
    </citation>
    <scope>NUCLEOTIDE SEQUENCE [LARGE SCALE GENOMIC DNA]</scope>
    <source>
        <strain evidence="1 2">RU4</strain>
    </source>
</reference>
<dbReference type="Proteomes" id="UP000076268">
    <property type="component" value="Unassembled WGS sequence"/>
</dbReference>
<comment type="caution">
    <text evidence="1">The sequence shown here is derived from an EMBL/GenBank/DDBJ whole genome shotgun (WGS) entry which is preliminary data.</text>
</comment>
<accession>A0A154BNP6</accession>
<keyword evidence="2" id="KW-1185">Reference proteome</keyword>
<name>A0A154BNP6_ANASB</name>
<evidence type="ECO:0008006" key="3">
    <source>
        <dbReference type="Google" id="ProtNLM"/>
    </source>
</evidence>
<evidence type="ECO:0000313" key="1">
    <source>
        <dbReference type="EMBL" id="KYZ75531.1"/>
    </source>
</evidence>
<proteinExistence type="predicted"/>
<dbReference type="Gene3D" id="1.25.40.10">
    <property type="entry name" value="Tetratricopeptide repeat domain"/>
    <property type="match status" value="1"/>
</dbReference>
<evidence type="ECO:0000313" key="2">
    <source>
        <dbReference type="Proteomes" id="UP000076268"/>
    </source>
</evidence>
<organism evidence="1 2">
    <name type="scientific">Anaerosporomusa subterranea</name>
    <dbReference type="NCBI Taxonomy" id="1794912"/>
    <lineage>
        <taxon>Bacteria</taxon>
        <taxon>Bacillati</taxon>
        <taxon>Bacillota</taxon>
        <taxon>Negativicutes</taxon>
        <taxon>Acetonemataceae</taxon>
        <taxon>Anaerosporomusa</taxon>
    </lineage>
</organism>
<sequence length="232" mass="27173">MDREEFRYWVDYVMEDGLKPPRIVVEGNGVDDWKSRVSLARWLSRKRYGKLEPAIKLFSSIINVGVTEPEDIENKAWALSDLGLCIWLVDEDAAKALTYLDMSIELAESTQAEFHFITRGELWAKRWQLLVKSGNGERAINEANDKIAQEFRMGLKSNSYLFHSYELKAQVAYEQGDIHLALCHYYQALAFFPHEYEDMNQLGEIWENRQDNPQETFDDMQNLTHHEVCWDI</sequence>
<dbReference type="EMBL" id="LSGP01000023">
    <property type="protein sequence ID" value="KYZ75531.1"/>
    <property type="molecule type" value="Genomic_DNA"/>
</dbReference>
<dbReference type="AlphaFoldDB" id="A0A154BNP6"/>
<dbReference type="InterPro" id="IPR011990">
    <property type="entry name" value="TPR-like_helical_dom_sf"/>
</dbReference>
<dbReference type="OrthoDB" id="1663913at2"/>
<dbReference type="SUPFAM" id="SSF48452">
    <property type="entry name" value="TPR-like"/>
    <property type="match status" value="1"/>
</dbReference>
<dbReference type="RefSeq" id="WP_066244224.1">
    <property type="nucleotide sequence ID" value="NZ_LSGP01000023.1"/>
</dbReference>
<gene>
    <name evidence="1" type="ORF">AXX12_12520</name>
</gene>